<organism evidence="15 16">
    <name type="scientific">Chloropicon primus</name>
    <dbReference type="NCBI Taxonomy" id="1764295"/>
    <lineage>
        <taxon>Eukaryota</taxon>
        <taxon>Viridiplantae</taxon>
        <taxon>Chlorophyta</taxon>
        <taxon>Chloropicophyceae</taxon>
        <taxon>Chloropicales</taxon>
        <taxon>Chloropicaceae</taxon>
        <taxon>Chloropicon</taxon>
    </lineage>
</organism>
<evidence type="ECO:0000256" key="3">
    <source>
        <dbReference type="ARBA" id="ARBA00022475"/>
    </source>
</evidence>
<evidence type="ECO:0000256" key="7">
    <source>
        <dbReference type="ARBA" id="ARBA00022989"/>
    </source>
</evidence>
<evidence type="ECO:0000313" key="16">
    <source>
        <dbReference type="Proteomes" id="UP000316726"/>
    </source>
</evidence>
<dbReference type="GO" id="GO:0005886">
    <property type="term" value="C:plasma membrane"/>
    <property type="evidence" value="ECO:0007669"/>
    <property type="project" value="UniProtKB-SubCell"/>
</dbReference>
<evidence type="ECO:0000256" key="12">
    <source>
        <dbReference type="SAM" id="MobiDB-lite"/>
    </source>
</evidence>
<dbReference type="PANTHER" id="PTHR38674">
    <property type="entry name" value="ALKANE 1-MONOOXYGENASE 1"/>
    <property type="match status" value="1"/>
</dbReference>
<keyword evidence="3" id="KW-1003">Cell membrane</keyword>
<dbReference type="OrthoDB" id="507375at2759"/>
<evidence type="ECO:0000256" key="4">
    <source>
        <dbReference type="ARBA" id="ARBA00022519"/>
    </source>
</evidence>
<accession>A0A5B8MPF9</accession>
<reference evidence="15 16" key="1">
    <citation type="submission" date="2018-07" db="EMBL/GenBank/DDBJ databases">
        <title>The complete nuclear genome of the prasinophyte Chloropicon primus (CCMP1205).</title>
        <authorList>
            <person name="Pombert J.-F."/>
            <person name="Otis C."/>
            <person name="Turmel M."/>
            <person name="Lemieux C."/>
        </authorList>
    </citation>
    <scope>NUCLEOTIDE SEQUENCE [LARGE SCALE GENOMIC DNA]</scope>
    <source>
        <strain evidence="15 16">CCMP1205</strain>
    </source>
</reference>
<dbReference type="PANTHER" id="PTHR38674:SF1">
    <property type="entry name" value="ALKANE 1-MONOOXYGENASE 1"/>
    <property type="match status" value="1"/>
</dbReference>
<name>A0A5B8MPF9_9CHLO</name>
<protein>
    <submittedName>
        <fullName evidence="15">Alkane-1-monooxygenase</fullName>
    </submittedName>
</protein>
<evidence type="ECO:0000256" key="10">
    <source>
        <dbReference type="ARBA" id="ARBA00023033"/>
    </source>
</evidence>
<dbReference type="GO" id="GO:0004497">
    <property type="term" value="F:monooxygenase activity"/>
    <property type="evidence" value="ECO:0007669"/>
    <property type="project" value="UniProtKB-KW"/>
</dbReference>
<feature type="compositionally biased region" description="Low complexity" evidence="12">
    <location>
        <begin position="48"/>
        <end position="59"/>
    </location>
</feature>
<keyword evidence="10 15" id="KW-0503">Monooxygenase</keyword>
<feature type="transmembrane region" description="Helical" evidence="13">
    <location>
        <begin position="245"/>
        <end position="263"/>
    </location>
</feature>
<dbReference type="CDD" id="cd03512">
    <property type="entry name" value="Alkane-hydroxylase"/>
    <property type="match status" value="1"/>
</dbReference>
<feature type="transmembrane region" description="Helical" evidence="13">
    <location>
        <begin position="90"/>
        <end position="113"/>
    </location>
</feature>
<evidence type="ECO:0000256" key="2">
    <source>
        <dbReference type="ARBA" id="ARBA00010823"/>
    </source>
</evidence>
<evidence type="ECO:0000256" key="5">
    <source>
        <dbReference type="ARBA" id="ARBA00022692"/>
    </source>
</evidence>
<evidence type="ECO:0000256" key="13">
    <source>
        <dbReference type="SAM" id="Phobius"/>
    </source>
</evidence>
<feature type="transmembrane region" description="Helical" evidence="13">
    <location>
        <begin position="366"/>
        <end position="385"/>
    </location>
</feature>
<sequence length="484" mass="53985">MTYANLQCLGAREAAWAWRRGHHAASRASRPEGRRSSSRGGRAKEVGRGITTRTRTGTGALSSPWEQNEPGELSGLGKWYKRNVVGSLRFLPMIAIQLAFIPFLFSFVGIPLLESVGIRLPSMLALATKWVWSKVGLAWMSPDLGTAVKGSVTRVLELPVNSPNELVWKTILGTVLPLMPVVYFFVVLPVIDFVIGREGNEQARASGPSGTHHKEHRMVIWASGFIYMCLLPTACYAAAVLPLLSVLTIGVGFGLYGATMFAVSHELLHSPIKSDRVLSRCLLACVFYPHYEHSHKYIHHKLVGTPEDPSTARRGEHFYAFFVRSVVDNVKMLMRTEAASMKLSWIARVAFIAGSLLIAFGPRGLAVYLIQAFISILSLELVNYIEHYGLKRKRLANGKYEQVSRSHSWNADWFATNCHIVNLQLHSDHHLNSMKPYQNLKNFKDGPQLPGPYSVMMLLSLCPPLFFRVMDPRLDEVEASTKEG</sequence>
<proteinExistence type="inferred from homology"/>
<feature type="transmembrane region" description="Helical" evidence="13">
    <location>
        <begin position="218"/>
        <end position="239"/>
    </location>
</feature>
<evidence type="ECO:0000256" key="8">
    <source>
        <dbReference type="ARBA" id="ARBA00023002"/>
    </source>
</evidence>
<evidence type="ECO:0000256" key="1">
    <source>
        <dbReference type="ARBA" id="ARBA00004429"/>
    </source>
</evidence>
<comment type="similarity">
    <text evidence="2">Belongs to the fatty acid desaturase type 1 family. AlkB subfamily.</text>
</comment>
<keyword evidence="4" id="KW-0997">Cell inner membrane</keyword>
<feature type="transmembrane region" description="Helical" evidence="13">
    <location>
        <begin position="343"/>
        <end position="360"/>
    </location>
</feature>
<comment type="subcellular location">
    <subcellularLocation>
        <location evidence="1">Cell inner membrane</location>
        <topology evidence="1">Multi-pass membrane protein</topology>
    </subcellularLocation>
</comment>
<dbReference type="GO" id="GO:0006629">
    <property type="term" value="P:lipid metabolic process"/>
    <property type="evidence" value="ECO:0007669"/>
    <property type="project" value="InterPro"/>
</dbReference>
<evidence type="ECO:0000259" key="14">
    <source>
        <dbReference type="Pfam" id="PF00487"/>
    </source>
</evidence>
<keyword evidence="5 13" id="KW-0812">Transmembrane</keyword>
<dbReference type="AlphaFoldDB" id="A0A5B8MPF9"/>
<keyword evidence="16" id="KW-1185">Reference proteome</keyword>
<gene>
    <name evidence="15" type="ORF">A3770_06p44520</name>
</gene>
<evidence type="ECO:0000256" key="11">
    <source>
        <dbReference type="ARBA" id="ARBA00023136"/>
    </source>
</evidence>
<keyword evidence="6" id="KW-0479">Metal-binding</keyword>
<evidence type="ECO:0000256" key="9">
    <source>
        <dbReference type="ARBA" id="ARBA00023004"/>
    </source>
</evidence>
<evidence type="ECO:0000313" key="15">
    <source>
        <dbReference type="EMBL" id="QDZ21934.1"/>
    </source>
</evidence>
<dbReference type="Proteomes" id="UP000316726">
    <property type="component" value="Chromosome 6"/>
</dbReference>
<dbReference type="InterPro" id="IPR005804">
    <property type="entry name" value="FA_desaturase_dom"/>
</dbReference>
<evidence type="ECO:0000256" key="6">
    <source>
        <dbReference type="ARBA" id="ARBA00022723"/>
    </source>
</evidence>
<feature type="transmembrane region" description="Helical" evidence="13">
    <location>
        <begin position="171"/>
        <end position="195"/>
    </location>
</feature>
<dbReference type="InterPro" id="IPR033885">
    <property type="entry name" value="AlkB/XylM"/>
</dbReference>
<dbReference type="GO" id="GO:0046872">
    <property type="term" value="F:metal ion binding"/>
    <property type="evidence" value="ECO:0007669"/>
    <property type="project" value="UniProtKB-KW"/>
</dbReference>
<feature type="domain" description="Fatty acid desaturase" evidence="14">
    <location>
        <begin position="247"/>
        <end position="444"/>
    </location>
</feature>
<dbReference type="Pfam" id="PF00487">
    <property type="entry name" value="FA_desaturase"/>
    <property type="match status" value="1"/>
</dbReference>
<keyword evidence="7 13" id="KW-1133">Transmembrane helix</keyword>
<dbReference type="EMBL" id="CP031039">
    <property type="protein sequence ID" value="QDZ21934.1"/>
    <property type="molecule type" value="Genomic_DNA"/>
</dbReference>
<feature type="region of interest" description="Disordered" evidence="12">
    <location>
        <begin position="27"/>
        <end position="70"/>
    </location>
</feature>
<keyword evidence="11 13" id="KW-0472">Membrane</keyword>
<keyword evidence="9" id="KW-0408">Iron</keyword>
<keyword evidence="8" id="KW-0560">Oxidoreductase</keyword>